<reference evidence="4" key="1">
    <citation type="journal article" date="2019" name="Int. J. Syst. Evol. Microbiol.">
        <title>The Global Catalogue of Microorganisms (GCM) 10K type strain sequencing project: providing services to taxonomists for standard genome sequencing and annotation.</title>
        <authorList>
            <consortium name="The Broad Institute Genomics Platform"/>
            <consortium name="The Broad Institute Genome Sequencing Center for Infectious Disease"/>
            <person name="Wu L."/>
            <person name="Ma J."/>
        </authorList>
    </citation>
    <scope>NUCLEOTIDE SEQUENCE [LARGE SCALE GENOMIC DNA]</scope>
    <source>
        <strain evidence="4">CCUG 49452</strain>
    </source>
</reference>
<dbReference type="InterPro" id="IPR002931">
    <property type="entry name" value="Transglutaminase-like"/>
</dbReference>
<evidence type="ECO:0000256" key="1">
    <source>
        <dbReference type="SAM" id="Phobius"/>
    </source>
</evidence>
<protein>
    <submittedName>
        <fullName evidence="3">DUF3488 and DUF4129 domain-containing transglutaminase family protein</fullName>
    </submittedName>
</protein>
<feature type="domain" description="Transglutaminase-like" evidence="2">
    <location>
        <begin position="433"/>
        <end position="504"/>
    </location>
</feature>
<keyword evidence="1" id="KW-0812">Transmembrane</keyword>
<dbReference type="Pfam" id="PF11992">
    <property type="entry name" value="TgpA_N"/>
    <property type="match status" value="1"/>
</dbReference>
<name>A0ABV9QGU5_9BURK</name>
<sequence length="691" mass="76481">MSVTSAPPPASSGHLRQTLATLPRDTRDTLFMLGVIAWVIAPQVGRLPWWASALAASFLFWRGILSWRGQALPNRWLLLGVVVIAVGATLITYRTILGRDAGVTLIVLLLTLKTLELRARRDALVVFFLGFFTMLSNFFFSQSLLTAVAMLVALMGLLTALVNAHMPVGRPPLLLPLRTAGMMAVLGAPIMLALFVFFPRMAPLWGMPSDALSGRSGLSGTMEIGHVAKLALDDSVVMRIRFDTPGHVAPPASQLYFRGPVLSEFDGWQWRAPTLRQDPWLGQWSLLTQMRVQGEPIRYTVTLEPHQRPWLMVLEAATEKPALNGANPFMTPDLQWLSTRPITDVVRYSAESYPDFQHGPTRMTDALRDLALLPASSNPRTVALAQTLQADPAIAQGGTQALVDAVLHRLRTGGYEYTLEPGLYGQHSADEFWFDRKVGFCEHIASSFVILLRAAGVPARIVTGYQGGESNNVDGYWTVRQSDAHAWAEVWMEQRGWVRVDPTGAVAPGRIGQFQRLTAPRGVFGEAMGTVISPGMVQQLRAVWEAMNNHWNQWVLNYTQSRQLDLLKALGFTAPSWQDLARVLGGLLGVAALLGAAWTLWERRQHDPWLRLLARTRQRLAQAGLVLPDSTPPRTIATQVQAQFGDSAHALCAWLLELEQLRYAPSPAASGQLRQLQRRWHSLPWPAPRSS</sequence>
<dbReference type="SMART" id="SM00460">
    <property type="entry name" value="TGc"/>
    <property type="match status" value="1"/>
</dbReference>
<dbReference type="EMBL" id="JBHSHJ010000015">
    <property type="protein sequence ID" value="MFC4790200.1"/>
    <property type="molecule type" value="Genomic_DNA"/>
</dbReference>
<dbReference type="Proteomes" id="UP001596001">
    <property type="component" value="Unassembled WGS sequence"/>
</dbReference>
<dbReference type="InterPro" id="IPR052901">
    <property type="entry name" value="Bact_TGase-like"/>
</dbReference>
<comment type="caution">
    <text evidence="3">The sequence shown here is derived from an EMBL/GenBank/DDBJ whole genome shotgun (WGS) entry which is preliminary data.</text>
</comment>
<feature type="transmembrane region" description="Helical" evidence="1">
    <location>
        <begin position="180"/>
        <end position="198"/>
    </location>
</feature>
<keyword evidence="1" id="KW-0472">Membrane</keyword>
<evidence type="ECO:0000313" key="4">
    <source>
        <dbReference type="Proteomes" id="UP001596001"/>
    </source>
</evidence>
<gene>
    <name evidence="3" type="ORF">ACFO6X_14545</name>
</gene>
<dbReference type="InterPro" id="IPR038765">
    <property type="entry name" value="Papain-like_cys_pep_sf"/>
</dbReference>
<accession>A0ABV9QGU5</accession>
<dbReference type="SUPFAM" id="SSF54001">
    <property type="entry name" value="Cysteine proteinases"/>
    <property type="match status" value="1"/>
</dbReference>
<keyword evidence="1" id="KW-1133">Transmembrane helix</keyword>
<evidence type="ECO:0000259" key="2">
    <source>
        <dbReference type="SMART" id="SM00460"/>
    </source>
</evidence>
<evidence type="ECO:0000313" key="3">
    <source>
        <dbReference type="EMBL" id="MFC4790200.1"/>
    </source>
</evidence>
<dbReference type="RefSeq" id="WP_382434403.1">
    <property type="nucleotide sequence ID" value="NZ_JBHSHJ010000015.1"/>
</dbReference>
<feature type="transmembrane region" description="Helical" evidence="1">
    <location>
        <begin position="76"/>
        <end position="95"/>
    </location>
</feature>
<dbReference type="InterPro" id="IPR021878">
    <property type="entry name" value="TgpA_N"/>
</dbReference>
<dbReference type="PANTHER" id="PTHR42736">
    <property type="entry name" value="PROTEIN-GLUTAMINE GAMMA-GLUTAMYLTRANSFERASE"/>
    <property type="match status" value="1"/>
</dbReference>
<keyword evidence="4" id="KW-1185">Reference proteome</keyword>
<dbReference type="Pfam" id="PF01841">
    <property type="entry name" value="Transglut_core"/>
    <property type="match status" value="1"/>
</dbReference>
<feature type="transmembrane region" description="Helical" evidence="1">
    <location>
        <begin position="124"/>
        <end position="141"/>
    </location>
</feature>
<feature type="transmembrane region" description="Helical" evidence="1">
    <location>
        <begin position="147"/>
        <end position="168"/>
    </location>
</feature>
<organism evidence="3 4">
    <name type="scientific">Giesbergeria sinuosa</name>
    <dbReference type="NCBI Taxonomy" id="80883"/>
    <lineage>
        <taxon>Bacteria</taxon>
        <taxon>Pseudomonadati</taxon>
        <taxon>Pseudomonadota</taxon>
        <taxon>Betaproteobacteria</taxon>
        <taxon>Burkholderiales</taxon>
        <taxon>Comamonadaceae</taxon>
        <taxon>Giesbergeria</taxon>
    </lineage>
</organism>
<dbReference type="PANTHER" id="PTHR42736:SF1">
    <property type="entry name" value="PROTEIN-GLUTAMINE GAMMA-GLUTAMYLTRANSFERASE"/>
    <property type="match status" value="1"/>
</dbReference>
<dbReference type="Gene3D" id="3.10.620.30">
    <property type="match status" value="1"/>
</dbReference>
<proteinExistence type="predicted"/>